<dbReference type="Gene3D" id="1.25.40.20">
    <property type="entry name" value="Ankyrin repeat-containing domain"/>
    <property type="match status" value="2"/>
</dbReference>
<organism evidence="4 5">
    <name type="scientific">Labeo rohita</name>
    <name type="common">Indian major carp</name>
    <name type="synonym">Cyprinus rohita</name>
    <dbReference type="NCBI Taxonomy" id="84645"/>
    <lineage>
        <taxon>Eukaryota</taxon>
        <taxon>Metazoa</taxon>
        <taxon>Chordata</taxon>
        <taxon>Craniata</taxon>
        <taxon>Vertebrata</taxon>
        <taxon>Euteleostomi</taxon>
        <taxon>Actinopterygii</taxon>
        <taxon>Neopterygii</taxon>
        <taxon>Teleostei</taxon>
        <taxon>Ostariophysi</taxon>
        <taxon>Cypriniformes</taxon>
        <taxon>Cyprinidae</taxon>
        <taxon>Labeoninae</taxon>
        <taxon>Labeonini</taxon>
        <taxon>Labeo</taxon>
    </lineage>
</organism>
<dbReference type="InterPro" id="IPR043379">
    <property type="entry name" value="ANKAR"/>
</dbReference>
<gene>
    <name evidence="4" type="ORF">H4Q32_008492</name>
</gene>
<dbReference type="Pfam" id="PF12796">
    <property type="entry name" value="Ank_2"/>
    <property type="match status" value="2"/>
</dbReference>
<dbReference type="InterPro" id="IPR036770">
    <property type="entry name" value="Ankyrin_rpt-contain_sf"/>
</dbReference>
<proteinExistence type="predicted"/>
<dbReference type="SMART" id="SM00248">
    <property type="entry name" value="ANK"/>
    <property type="match status" value="5"/>
</dbReference>
<dbReference type="PANTHER" id="PTHR46464:SF1">
    <property type="entry name" value="ANKYRIN AND ARMADILLO REPEAT-CONTAINING PROTEIN"/>
    <property type="match status" value="1"/>
</dbReference>
<reference evidence="4 5" key="1">
    <citation type="submission" date="2022-01" db="EMBL/GenBank/DDBJ databases">
        <title>A high-quality chromosome-level genome assembly of rohu carp, Labeo rohita.</title>
        <authorList>
            <person name="Arick M.A. II"/>
            <person name="Hsu C.-Y."/>
            <person name="Magbanua Z."/>
            <person name="Pechanova O."/>
            <person name="Grover C."/>
            <person name="Miller E."/>
            <person name="Thrash A."/>
            <person name="Ezzel L."/>
            <person name="Alam S."/>
            <person name="Benzie J."/>
            <person name="Hamilton M."/>
            <person name="Karsi A."/>
            <person name="Lawrence M.L."/>
            <person name="Peterson D.G."/>
        </authorList>
    </citation>
    <scope>NUCLEOTIDE SEQUENCE [LARGE SCALE GENOMIC DNA]</scope>
    <source>
        <strain evidence="5">BAU-BD-2019</strain>
        <tissue evidence="4">Blood</tissue>
    </source>
</reference>
<dbReference type="Gene3D" id="1.25.10.10">
    <property type="entry name" value="Leucine-rich Repeat Variant"/>
    <property type="match status" value="4"/>
</dbReference>
<feature type="repeat" description="ANK" evidence="1">
    <location>
        <begin position="524"/>
        <end position="556"/>
    </location>
</feature>
<dbReference type="PROSITE" id="PS50297">
    <property type="entry name" value="ANK_REP_REGION"/>
    <property type="match status" value="2"/>
</dbReference>
<dbReference type="InterPro" id="IPR016024">
    <property type="entry name" value="ARM-type_fold"/>
</dbReference>
<evidence type="ECO:0000256" key="1">
    <source>
        <dbReference type="PROSITE-ProRule" id="PRU00023"/>
    </source>
</evidence>
<evidence type="ECO:0000256" key="3">
    <source>
        <dbReference type="SAM" id="MobiDB-lite"/>
    </source>
</evidence>
<feature type="repeat" description="ARM" evidence="2">
    <location>
        <begin position="831"/>
        <end position="873"/>
    </location>
</feature>
<feature type="region of interest" description="Disordered" evidence="3">
    <location>
        <begin position="1403"/>
        <end position="1452"/>
    </location>
</feature>
<name>A0ABQ8MD64_LABRO</name>
<dbReference type="InterPro" id="IPR002110">
    <property type="entry name" value="Ankyrin_rpt"/>
</dbReference>
<dbReference type="SMART" id="SM00185">
    <property type="entry name" value="ARM"/>
    <property type="match status" value="9"/>
</dbReference>
<sequence length="1452" mass="161424">MANPSDQRSEKAVRAALTAQSLLQKYDRKELQELLSLTSCNWLLSAEEHNLPVDAPPGIIRQMRNILAPNIIILAPFDSNLPLDYRMVHQIVRELTVGIYGFNQVPAISLVPNYDQSSTCQLPPAYHDTKVGQILINVDYTMKTLWHGSYIPREKRIRFSELWRSIMAVGSDGVPQTKKDVLTEFLNAGLTDISDDPCYQDIYKENIDVDPTYEPNSAEEENLFSQYSENILMKLSANLTSVRQHQNLFVFEASSSLSNVVRLIEDNIDLATYQRLQKRLSDHVTLVRKHLERNAEVSKDLVHLKLITFLVPLLISLRKKMLVPNLSQMLPPLSDDKLKTEREVPPHLLGPDFACKHFPQKGNQYFHLHGGIEFDVGTPPLDDITEEMKVAFRTLQTQAANYLSELLRQDSTYKTHFPIPLSEIDGKSYNVICIELESLYPQHNLIQWWGALNSSIKILKGKRLPLTDIELHEQFKKTFGCTKAIKCKTVAFGLKAAAERGMCAAFQSLSRRNPASHLHVLDEQGLSLLHHAAANNQPHIILQLAAAGVNINQIRSERFTNSGKSGVGGPFIEGAGLTPMHLAAQCGSLESLNCLLALRADYKLVDKRGWMAIHFAAFYSQVACIQALCRKDPALLEMKTPAGYGSSPLLLSATSGSVEALDVLLSTGANWRKEDSKGNNTVHLAALYFHTDVLRHLIQLNLDGLSVWKILVEMIQSEDPRRLEMALRCLEALCVNNESSCEDIMEAGGIPVLVGLLCSDRLVVQCMATAVLCQMSENRKVCEDLVIHGAVPVVIKLLSGHQPELHSRCAVILADLAGHSEHHQNLIAQLGGVALVVKLLTSDLQDVLVNAVRCIRKLCVKSQCNQTAVAHAGGVPHLVEFLSVNSEVLQEEACLALAEMARGHQENQRLICEAGAVSALVQALRERKIPVKVKAATALESIASHNPAIQQCFLRQSAAKYLLQLLKVFQLDVREQGATSLWTLAGQTVKQQKLMAEQMGYPVILDLLLSSSDKMQYVGKARYKLVSLYTVPKEITQFHPTNQSPMNNRSGPAGCRAAIALSQDSRTHQDGFCRENGVPPLVRLLRAPRTALKTLLSIIKTLGCLCIGVALTTNKKSQKTIYREKAIPTLLELLKSHESLEVKVQVAQTLACVLLGNQKLQRQFWEQEDFSYNIILELLEAENKSICLDAGRALSLFAYNNKAQQKAIRQTGRILMNTYETFLSSDSETERAKAAFQIVVLARVISGSDEVTLTARGVTLLVELLQSDQYTTVVVTAELLASLVHTRAGIMNAIVTMGAVEHLSSHLDSEDEEVRTACASALGYLTSNRYAHRQLLAKCRKSPHIYDLLMKNLAKDARISQFFRDEFERQRRIGFPSLSLEINGGPPVPHRDNKGLAKRVNARCSQSTSSDRETPAPFPHHVRQRARTANPRVRTGQTSCHSAPKQRLNENT</sequence>
<feature type="repeat" description="ANK" evidence="1">
    <location>
        <begin position="575"/>
        <end position="607"/>
    </location>
</feature>
<accession>A0ABQ8MD64</accession>
<dbReference type="Pfam" id="PF00514">
    <property type="entry name" value="Arm"/>
    <property type="match status" value="3"/>
</dbReference>
<dbReference type="Proteomes" id="UP000830375">
    <property type="component" value="Unassembled WGS sequence"/>
</dbReference>
<feature type="repeat" description="ANK" evidence="1">
    <location>
        <begin position="644"/>
        <end position="676"/>
    </location>
</feature>
<dbReference type="EMBL" id="JACTAM010000009">
    <property type="protein sequence ID" value="KAI2660820.1"/>
    <property type="molecule type" value="Genomic_DNA"/>
</dbReference>
<comment type="caution">
    <text evidence="4">The sequence shown here is derived from an EMBL/GenBank/DDBJ whole genome shotgun (WGS) entry which is preliminary data.</text>
</comment>
<keyword evidence="1" id="KW-0040">ANK repeat</keyword>
<dbReference type="InterPro" id="IPR011989">
    <property type="entry name" value="ARM-like"/>
</dbReference>
<dbReference type="InterPro" id="IPR000225">
    <property type="entry name" value="Armadillo"/>
</dbReference>
<dbReference type="PANTHER" id="PTHR46464">
    <property type="entry name" value="ANK_REP_REGION DOMAIN-CONTAINING PROTEIN"/>
    <property type="match status" value="1"/>
</dbReference>
<evidence type="ECO:0000313" key="4">
    <source>
        <dbReference type="EMBL" id="KAI2660820.1"/>
    </source>
</evidence>
<evidence type="ECO:0000313" key="5">
    <source>
        <dbReference type="Proteomes" id="UP000830375"/>
    </source>
</evidence>
<protein>
    <submittedName>
        <fullName evidence="4">Ankyrin and armadillo repeat-containing protein</fullName>
    </submittedName>
</protein>
<dbReference type="SUPFAM" id="SSF48403">
    <property type="entry name" value="Ankyrin repeat"/>
    <property type="match status" value="1"/>
</dbReference>
<dbReference type="PROSITE" id="PS50176">
    <property type="entry name" value="ARM_REPEAT"/>
    <property type="match status" value="2"/>
</dbReference>
<keyword evidence="5" id="KW-1185">Reference proteome</keyword>
<evidence type="ECO:0000256" key="2">
    <source>
        <dbReference type="PROSITE-ProRule" id="PRU00259"/>
    </source>
</evidence>
<feature type="repeat" description="ARM" evidence="2">
    <location>
        <begin position="873"/>
        <end position="915"/>
    </location>
</feature>
<dbReference type="SUPFAM" id="SSF48371">
    <property type="entry name" value="ARM repeat"/>
    <property type="match status" value="2"/>
</dbReference>
<dbReference type="PROSITE" id="PS50088">
    <property type="entry name" value="ANK_REPEAT"/>
    <property type="match status" value="3"/>
</dbReference>